<proteinExistence type="predicted"/>
<evidence type="ECO:0000313" key="3">
    <source>
        <dbReference type="Proteomes" id="UP000062768"/>
    </source>
</evidence>
<name>A0A0S4FLX2_METFO</name>
<evidence type="ECO:0000313" key="2">
    <source>
        <dbReference type="EMBL" id="CEL24001.1"/>
    </source>
</evidence>
<feature type="domain" description="YgjP-like metallopeptidase" evidence="1">
    <location>
        <begin position="82"/>
        <end position="175"/>
    </location>
</feature>
<dbReference type="GeneID" id="26738615"/>
<organism evidence="2 3">
    <name type="scientific">Methanobacterium formicicum</name>
    <dbReference type="NCBI Taxonomy" id="2162"/>
    <lineage>
        <taxon>Archaea</taxon>
        <taxon>Methanobacteriati</taxon>
        <taxon>Methanobacteriota</taxon>
        <taxon>Methanomada group</taxon>
        <taxon>Methanobacteria</taxon>
        <taxon>Methanobacteriales</taxon>
        <taxon>Methanobacteriaceae</taxon>
        <taxon>Methanobacterium</taxon>
    </lineage>
</organism>
<evidence type="ECO:0000259" key="1">
    <source>
        <dbReference type="Pfam" id="PF01863"/>
    </source>
</evidence>
<dbReference type="InterPro" id="IPR002725">
    <property type="entry name" value="YgjP-like_metallopeptidase"/>
</dbReference>
<gene>
    <name evidence="2" type="ORF">MB9_0353</name>
</gene>
<sequence>MRNKTVLNGLTIEYNVVQRQIKYPRLELKTGNLVLIVPKGYKKPEDLIREHGEWIYEKISLIKESQERAKGKTLNLNRSDDELRAFITSKIDEYSKELDVRPNRVTLRNMKSKWGSCSSKKNMNFNKLLKFLPREMIQYVVFHEMVHLKVKGHGKEFWKIVSRNFRDHNEKEKDLMDYWFLINY</sequence>
<dbReference type="Proteomes" id="UP000062768">
    <property type="component" value="Chromosome I"/>
</dbReference>
<protein>
    <recommendedName>
        <fullName evidence="1">YgjP-like metallopeptidase domain-containing protein</fullName>
    </recommendedName>
</protein>
<dbReference type="PATRIC" id="fig|2162.10.peg.363"/>
<dbReference type="Gene3D" id="3.30.2010.10">
    <property type="entry name" value="Metalloproteases ('zincins'), catalytic domain"/>
    <property type="match status" value="1"/>
</dbReference>
<dbReference type="RefSeq" id="WP_060537349.1">
    <property type="nucleotide sequence ID" value="NZ_LN734822.1"/>
</dbReference>
<reference evidence="2" key="1">
    <citation type="submission" date="2014-09" db="EMBL/GenBank/DDBJ databases">
        <authorList>
            <person name="Wibberg D."/>
        </authorList>
    </citation>
    <scope>NUCLEOTIDE SEQUENCE [LARGE SCALE GENOMIC DNA]</scope>
    <source>
        <strain evidence="2">Mb9</strain>
    </source>
</reference>
<dbReference type="PANTHER" id="PTHR30399">
    <property type="entry name" value="UNCHARACTERIZED PROTEIN YGJP"/>
    <property type="match status" value="1"/>
</dbReference>
<dbReference type="CDD" id="cd07344">
    <property type="entry name" value="M48_yhfN_like"/>
    <property type="match status" value="1"/>
</dbReference>
<accession>A0A0S4FLX2</accession>
<dbReference type="InterPro" id="IPR053136">
    <property type="entry name" value="UTP_pyrophosphatase-like"/>
</dbReference>
<dbReference type="EMBL" id="LN734822">
    <property type="protein sequence ID" value="CEL24001.1"/>
    <property type="molecule type" value="Genomic_DNA"/>
</dbReference>
<keyword evidence="3" id="KW-1185">Reference proteome</keyword>
<dbReference type="Pfam" id="PF01863">
    <property type="entry name" value="YgjP-like"/>
    <property type="match status" value="1"/>
</dbReference>
<dbReference type="PANTHER" id="PTHR30399:SF1">
    <property type="entry name" value="UTP PYROPHOSPHATASE"/>
    <property type="match status" value="1"/>
</dbReference>
<dbReference type="AlphaFoldDB" id="A0A0S4FLX2"/>